<dbReference type="EMBL" id="JBANRG010000010">
    <property type="protein sequence ID" value="KAK7462719.1"/>
    <property type="molecule type" value="Genomic_DNA"/>
</dbReference>
<dbReference type="InterPro" id="IPR045338">
    <property type="entry name" value="DUF6535"/>
</dbReference>
<accession>A0ABR1JQP4</accession>
<reference evidence="3 4" key="1">
    <citation type="submission" date="2024-01" db="EMBL/GenBank/DDBJ databases">
        <title>A draft genome for the cacao thread blight pathogen Marasmiellus scandens.</title>
        <authorList>
            <person name="Baruah I.K."/>
            <person name="Leung J."/>
            <person name="Bukari Y."/>
            <person name="Amoako-Attah I."/>
            <person name="Meinhardt L.W."/>
            <person name="Bailey B.A."/>
            <person name="Cohen S.P."/>
        </authorList>
    </citation>
    <scope>NUCLEOTIDE SEQUENCE [LARGE SCALE GENOMIC DNA]</scope>
    <source>
        <strain evidence="3 4">GH-19</strain>
    </source>
</reference>
<feature type="domain" description="DUF6535" evidence="2">
    <location>
        <begin position="39"/>
        <end position="215"/>
    </location>
</feature>
<gene>
    <name evidence="3" type="ORF">VKT23_007307</name>
</gene>
<organism evidence="3 4">
    <name type="scientific">Marasmiellus scandens</name>
    <dbReference type="NCBI Taxonomy" id="2682957"/>
    <lineage>
        <taxon>Eukaryota</taxon>
        <taxon>Fungi</taxon>
        <taxon>Dikarya</taxon>
        <taxon>Basidiomycota</taxon>
        <taxon>Agaricomycotina</taxon>
        <taxon>Agaricomycetes</taxon>
        <taxon>Agaricomycetidae</taxon>
        <taxon>Agaricales</taxon>
        <taxon>Marasmiineae</taxon>
        <taxon>Omphalotaceae</taxon>
        <taxon>Marasmiellus</taxon>
    </lineage>
</organism>
<evidence type="ECO:0000256" key="1">
    <source>
        <dbReference type="SAM" id="Phobius"/>
    </source>
</evidence>
<feature type="transmembrane region" description="Helical" evidence="1">
    <location>
        <begin position="194"/>
        <end position="215"/>
    </location>
</feature>
<name>A0ABR1JQP4_9AGAR</name>
<evidence type="ECO:0000259" key="2">
    <source>
        <dbReference type="Pfam" id="PF20153"/>
    </source>
</evidence>
<keyword evidence="1" id="KW-0812">Transmembrane</keyword>
<keyword evidence="1" id="KW-0472">Membrane</keyword>
<feature type="transmembrane region" description="Helical" evidence="1">
    <location>
        <begin position="133"/>
        <end position="152"/>
    </location>
</feature>
<feature type="transmembrane region" description="Helical" evidence="1">
    <location>
        <begin position="222"/>
        <end position="245"/>
    </location>
</feature>
<comment type="caution">
    <text evidence="3">The sequence shown here is derived from an EMBL/GenBank/DDBJ whole genome shotgun (WGS) entry which is preliminary data.</text>
</comment>
<proteinExistence type="predicted"/>
<keyword evidence="1" id="KW-1133">Transmembrane helix</keyword>
<dbReference type="Proteomes" id="UP001498398">
    <property type="component" value="Unassembled WGS sequence"/>
</dbReference>
<evidence type="ECO:0000313" key="4">
    <source>
        <dbReference type="Proteomes" id="UP001498398"/>
    </source>
</evidence>
<protein>
    <recommendedName>
        <fullName evidence="2">DUF6535 domain-containing protein</fullName>
    </recommendedName>
</protein>
<dbReference type="Pfam" id="PF20153">
    <property type="entry name" value="DUF6535"/>
    <property type="match status" value="1"/>
</dbReference>
<evidence type="ECO:0000313" key="3">
    <source>
        <dbReference type="EMBL" id="KAK7462719.1"/>
    </source>
</evidence>
<keyword evidence="4" id="KW-1185">Reference proteome</keyword>
<sequence>MSAYEMAEIVDVEGGGIKSDPVNGRYKPTADDDACFNLWNTYIEQAQSYDRALLEGWKGDMDGMLLFSALYSATLTALIVESYQKLQQDPADATLAVLTQMSQQLASLSNGTMSGFQGLPDFVPDPSALICNMLWFLSLALALTCSLLATFVQQWTRDFLHKTTMRPSPVVQARMLAFSYFGLRRFGLHTFVDIIPILLHISLLFFFAGLVAFLLPINRPLTYLMAGVLIIFTLVYTGLSCIPLVCLDAPYRTPVSDLLWRVGNSICGLILRYHQLPDVDLSLTEAMLEMSLKDPLWRDHRCMAFTMKLLNHDTELLPTLRAISEAITGPSGIRSANTALIAPLLQASDPEKNIVSRISRFISVSGTSMDLVQQENDKQILLNGLWLLARLVVEQPLQQPGHVTSDAPAFWFGRWLVDVLAKSDFASDFRMLSALALIRTSRLQSLRHCIDTVADKLTLPGTSVFERLRLATNVFNKMMSPEDVDWTSALFRHHLSDLRNTLSDGCTVNLSESHAGDLVQRAKVFVQGLQDPGRWKAAIISVLRELLSNAAKAKLVPYEMDLTHKLICSSIPGVDVFDQSVEVEDDEAEASLLLQDTSDSPESVPLELFIRIFQLAFSTPRALSIKRCRGITLEYLDGLSTRRKLLIDQDAMGHLEQCVYRDFHDGIDSAPGVTVLAIRNLYLGLGLQSLGIVSPRLKRFARQIFDFIPTASPQFTQDRWWNPFKSYTHWALCKNILAKIDSLFIGNQPVTDNNDLSPSDSQTLDDICHLGRVLLPGVPIPECPYPYTAEELKGWSQEIQTYVMSMTLLIVSNFVSLTLEDTGGILCGDWVGMQRSFYYYSGHTYPAIQRQFAESVQKLVSLTPWNQWKDSPASQVFHEWIWRLSVQNWCWITDIESAKILLEAIKHHKNDKNFRGWIWLEHELLNRCTQIIQEAESK</sequence>